<dbReference type="PANTHER" id="PTHR32440:SF0">
    <property type="entry name" value="PHOSPHATASE DCR2-RELATED"/>
    <property type="match status" value="1"/>
</dbReference>
<proteinExistence type="predicted"/>
<dbReference type="PANTHER" id="PTHR32440">
    <property type="entry name" value="PHOSPHATASE DCR2-RELATED-RELATED"/>
    <property type="match status" value="1"/>
</dbReference>
<dbReference type="OrthoDB" id="783096at2759"/>
<evidence type="ECO:0000256" key="1">
    <source>
        <dbReference type="SAM" id="MobiDB-lite"/>
    </source>
</evidence>
<feature type="chain" id="PRO_5032702702" description="Calcineurin-like phosphoesterase domain-containing protein" evidence="2">
    <location>
        <begin position="25"/>
        <end position="404"/>
    </location>
</feature>
<protein>
    <recommendedName>
        <fullName evidence="3">Calcineurin-like phosphoesterase domain-containing protein</fullName>
    </recommendedName>
</protein>
<feature type="region of interest" description="Disordered" evidence="1">
    <location>
        <begin position="26"/>
        <end position="46"/>
    </location>
</feature>
<organism evidence="4 5">
    <name type="scientific">Chlamydomonas incerta</name>
    <dbReference type="NCBI Taxonomy" id="51695"/>
    <lineage>
        <taxon>Eukaryota</taxon>
        <taxon>Viridiplantae</taxon>
        <taxon>Chlorophyta</taxon>
        <taxon>core chlorophytes</taxon>
        <taxon>Chlorophyceae</taxon>
        <taxon>CS clade</taxon>
        <taxon>Chlamydomonadales</taxon>
        <taxon>Chlamydomonadaceae</taxon>
        <taxon>Chlamydomonas</taxon>
    </lineage>
</organism>
<feature type="signal peptide" evidence="2">
    <location>
        <begin position="1"/>
        <end position="24"/>
    </location>
</feature>
<evidence type="ECO:0000313" key="4">
    <source>
        <dbReference type="EMBL" id="KAG2440035.1"/>
    </source>
</evidence>
<evidence type="ECO:0000313" key="5">
    <source>
        <dbReference type="Proteomes" id="UP000650467"/>
    </source>
</evidence>
<feature type="domain" description="Calcineurin-like phosphoesterase" evidence="3">
    <location>
        <begin position="64"/>
        <end position="258"/>
    </location>
</feature>
<keyword evidence="5" id="KW-1185">Reference proteome</keyword>
<dbReference type="InterPro" id="IPR004843">
    <property type="entry name" value="Calcineurin-like_PHP"/>
</dbReference>
<dbReference type="EMBL" id="JAEHOC010000007">
    <property type="protein sequence ID" value="KAG2440035.1"/>
    <property type="molecule type" value="Genomic_DNA"/>
</dbReference>
<name>A0A835W5D9_CHLIN</name>
<dbReference type="CDD" id="cd07383">
    <property type="entry name" value="MPP_Dcr2"/>
    <property type="match status" value="1"/>
</dbReference>
<comment type="caution">
    <text evidence="4">The sequence shown here is derived from an EMBL/GenBank/DDBJ whole genome shotgun (WGS) entry which is preliminary data.</text>
</comment>
<dbReference type="Pfam" id="PF00149">
    <property type="entry name" value="Metallophos"/>
    <property type="match status" value="1"/>
</dbReference>
<sequence length="404" mass="43818">MACKQTSLLLAVAALAALAVCASAGSSYTRSPPRRSPPRMHAGPEPYGPPMTNAWLKMPANGRFRVLQVADVHYQNGANTTCQDILPEQNPCSDLNSTALLEAMIKKEQPNLVVFTGDNVWYPDNVDIVAAQTALTKPLNDAGIPYMLTFGNHDCEAEDCRSKLIEADMKQPYSLTVSGPKELHGKGNYAYTVMGPDGRAAFALYVMDGGAYLKTEFPGSYDFIHPDQVQWYNETSMALEKAAGRKVPGIAFTHIPMPEYDSAFVCNLPANTTGISIGTENDFGNKSKSGMGKVLANNCTFGSTTGVFQEGVYSANVNGGLFSAMALRGDIKMVNVGHDHVNDFCTPFYGIQLCYGGGFGYHAYGKAGWPRRARTMDLYANGTVHTYKTLDSWGAYAEIDHQSF</sequence>
<dbReference type="InterPro" id="IPR029052">
    <property type="entry name" value="Metallo-depent_PP-like"/>
</dbReference>
<evidence type="ECO:0000259" key="3">
    <source>
        <dbReference type="Pfam" id="PF00149"/>
    </source>
</evidence>
<dbReference type="GO" id="GO:0016788">
    <property type="term" value="F:hydrolase activity, acting on ester bonds"/>
    <property type="evidence" value="ECO:0007669"/>
    <property type="project" value="TreeGrafter"/>
</dbReference>
<dbReference type="GO" id="GO:0005737">
    <property type="term" value="C:cytoplasm"/>
    <property type="evidence" value="ECO:0007669"/>
    <property type="project" value="TreeGrafter"/>
</dbReference>
<accession>A0A835W5D9</accession>
<evidence type="ECO:0000256" key="2">
    <source>
        <dbReference type="SAM" id="SignalP"/>
    </source>
</evidence>
<gene>
    <name evidence="4" type="ORF">HXX76_004152</name>
</gene>
<dbReference type="Proteomes" id="UP000650467">
    <property type="component" value="Unassembled WGS sequence"/>
</dbReference>
<dbReference type="Gene3D" id="3.60.21.10">
    <property type="match status" value="1"/>
</dbReference>
<dbReference type="AlphaFoldDB" id="A0A835W5D9"/>
<keyword evidence="2" id="KW-0732">Signal</keyword>
<reference evidence="4" key="1">
    <citation type="journal article" date="2020" name="bioRxiv">
        <title>Comparative genomics of Chlamydomonas.</title>
        <authorList>
            <person name="Craig R.J."/>
            <person name="Hasan A.R."/>
            <person name="Ness R.W."/>
            <person name="Keightley P.D."/>
        </authorList>
    </citation>
    <scope>NUCLEOTIDE SEQUENCE</scope>
    <source>
        <strain evidence="4">SAG 7.73</strain>
    </source>
</reference>
<dbReference type="SUPFAM" id="SSF56300">
    <property type="entry name" value="Metallo-dependent phosphatases"/>
    <property type="match status" value="1"/>
</dbReference>